<dbReference type="InterPro" id="IPR001173">
    <property type="entry name" value="Glyco_trans_2-like"/>
</dbReference>
<dbReference type="InterPro" id="IPR029063">
    <property type="entry name" value="SAM-dependent_MTases_sf"/>
</dbReference>
<dbReference type="InterPro" id="IPR025714">
    <property type="entry name" value="Methyltranfer_dom"/>
</dbReference>
<feature type="domain" description="Glycosyltransferase 2-like" evidence="5">
    <location>
        <begin position="14"/>
        <end position="175"/>
    </location>
</feature>
<dbReference type="CDD" id="cd04186">
    <property type="entry name" value="GT_2_like_c"/>
    <property type="match status" value="1"/>
</dbReference>
<dbReference type="STRING" id="1763538.LPB68_14205"/>
<comment type="similarity">
    <text evidence="2">Belongs to the glycosyltransferase 2 family.</text>
</comment>
<keyword evidence="3" id="KW-0328">Glycosyltransferase</keyword>
<proteinExistence type="inferred from homology"/>
<comment type="caution">
    <text evidence="7">The sequence shown here is derived from an EMBL/GenBank/DDBJ whole genome shotgun (WGS) entry which is preliminary data.</text>
</comment>
<dbReference type="InterPro" id="IPR011990">
    <property type="entry name" value="TPR-like_helical_dom_sf"/>
</dbReference>
<evidence type="ECO:0000313" key="7">
    <source>
        <dbReference type="EMBL" id="OAB74071.1"/>
    </source>
</evidence>
<dbReference type="SUPFAM" id="SSF53335">
    <property type="entry name" value="S-adenosyl-L-methionine-dependent methyltransferases"/>
    <property type="match status" value="1"/>
</dbReference>
<dbReference type="EMBL" id="LSFN01000016">
    <property type="protein sequence ID" value="OAB74071.1"/>
    <property type="molecule type" value="Genomic_DNA"/>
</dbReference>
<dbReference type="Gene3D" id="1.25.40.10">
    <property type="entry name" value="Tetratricopeptide repeat domain"/>
    <property type="match status" value="1"/>
</dbReference>
<evidence type="ECO:0000259" key="5">
    <source>
        <dbReference type="Pfam" id="PF00535"/>
    </source>
</evidence>
<protein>
    <submittedName>
        <fullName evidence="7">Uncharacterized protein</fullName>
    </submittedName>
</protein>
<reference evidence="7 8" key="1">
    <citation type="submission" date="2016-02" db="EMBL/GenBank/DDBJ databases">
        <title>Paenibacillus sp. LPB0068, isolated from Crassostrea gigas.</title>
        <authorList>
            <person name="Shin S.-K."/>
            <person name="Yi H."/>
        </authorList>
    </citation>
    <scope>NUCLEOTIDE SEQUENCE [LARGE SCALE GENOMIC DNA]</scope>
    <source>
        <strain evidence="7 8">LPB0068</strain>
    </source>
</reference>
<keyword evidence="8" id="KW-1185">Reference proteome</keyword>
<accession>A0A167D8L7</accession>
<dbReference type="SUPFAM" id="SSF48452">
    <property type="entry name" value="TPR-like"/>
    <property type="match status" value="1"/>
</dbReference>
<dbReference type="GO" id="GO:0016757">
    <property type="term" value="F:glycosyltransferase activity"/>
    <property type="evidence" value="ECO:0007669"/>
    <property type="project" value="UniProtKB-KW"/>
</dbReference>
<evidence type="ECO:0000256" key="4">
    <source>
        <dbReference type="ARBA" id="ARBA00022679"/>
    </source>
</evidence>
<dbReference type="CDD" id="cd02440">
    <property type="entry name" value="AdoMet_MTases"/>
    <property type="match status" value="1"/>
</dbReference>
<evidence type="ECO:0000313" key="8">
    <source>
        <dbReference type="Proteomes" id="UP000077134"/>
    </source>
</evidence>
<sequence length="592" mass="67827">MSKRNQYEQTRTNIIILTYNKLEYTQTCIESIRRYTERGTYQIIIVDNCSTDGTREWLADQTDILTIFNEENVGFPKGCNQGIELTSSGDILLLNNDVLVTENWLALLQECLHSSPDIGAVGPTHNGEVSVNYNTADELWDFARSYNSNDSSKWEKRLKLIGFAMLIKRNVVEDIGLLDERFSPGNCEDTDYSFRIIQNGKKIIFCNNVFIHHYGSVSFGEMKETYTVLLEENRKKFVDKWGFHSYLDSATRHDLISLIDDRDHSEQFSVLDVGCGCGATLLQLRNLYPEAKLYGVERNPQAAAIAAEIANVTTADVEKLLYYPEQYFDYIFLGSVLEELMNPLETLIKLRKYLKIDGQIIASISNVMHYNVIHSLLDGNWTYSNTGPLSHNNLRFFTLSESVKLFNSSGFKSIQYFPVTRKVINEMEEWVNNIARATSVLEKEQMLATHYLFKVNNSSEYLFERRLIEISNGIDNEENLSYILEGMENNEINITILVSAISNMKVDKQGLFNYLARAFYRHGLFDDIIPLLNASLEIDNTHQLTLFNFAYILHQVGADQEALTFLNMMNEKDSESELLLASINSNLNISRV</sequence>
<dbReference type="Proteomes" id="UP000077134">
    <property type="component" value="Unassembled WGS sequence"/>
</dbReference>
<dbReference type="SUPFAM" id="SSF53448">
    <property type="entry name" value="Nucleotide-diphospho-sugar transferases"/>
    <property type="match status" value="1"/>
</dbReference>
<dbReference type="AlphaFoldDB" id="A0A167D8L7"/>
<dbReference type="RefSeq" id="WP_082865740.1">
    <property type="nucleotide sequence ID" value="NZ_CP017770.1"/>
</dbReference>
<dbReference type="Gene3D" id="3.90.550.10">
    <property type="entry name" value="Spore Coat Polysaccharide Biosynthesis Protein SpsA, Chain A"/>
    <property type="match status" value="1"/>
</dbReference>
<evidence type="ECO:0000256" key="2">
    <source>
        <dbReference type="ARBA" id="ARBA00006739"/>
    </source>
</evidence>
<organism evidence="7 8">
    <name type="scientific">Paenibacillus crassostreae</name>
    <dbReference type="NCBI Taxonomy" id="1763538"/>
    <lineage>
        <taxon>Bacteria</taxon>
        <taxon>Bacillati</taxon>
        <taxon>Bacillota</taxon>
        <taxon>Bacilli</taxon>
        <taxon>Bacillales</taxon>
        <taxon>Paenibacillaceae</taxon>
        <taxon>Paenibacillus</taxon>
    </lineage>
</organism>
<evidence type="ECO:0000259" key="6">
    <source>
        <dbReference type="Pfam" id="PF13847"/>
    </source>
</evidence>
<dbReference type="Pfam" id="PF00535">
    <property type="entry name" value="Glycos_transf_2"/>
    <property type="match status" value="1"/>
</dbReference>
<evidence type="ECO:0000256" key="1">
    <source>
        <dbReference type="ARBA" id="ARBA00004776"/>
    </source>
</evidence>
<dbReference type="Gene3D" id="3.40.50.150">
    <property type="entry name" value="Vaccinia Virus protein VP39"/>
    <property type="match status" value="1"/>
</dbReference>
<name>A0A167D8L7_9BACL</name>
<evidence type="ECO:0000256" key="3">
    <source>
        <dbReference type="ARBA" id="ARBA00022676"/>
    </source>
</evidence>
<keyword evidence="4" id="KW-0808">Transferase</keyword>
<dbReference type="PANTHER" id="PTHR43179:SF12">
    <property type="entry name" value="GALACTOFURANOSYLTRANSFERASE GLFT2"/>
    <property type="match status" value="1"/>
</dbReference>
<dbReference type="Pfam" id="PF13847">
    <property type="entry name" value="Methyltransf_31"/>
    <property type="match status" value="1"/>
</dbReference>
<dbReference type="InterPro" id="IPR029044">
    <property type="entry name" value="Nucleotide-diphossugar_trans"/>
</dbReference>
<dbReference type="PANTHER" id="PTHR43179">
    <property type="entry name" value="RHAMNOSYLTRANSFERASE WBBL"/>
    <property type="match status" value="1"/>
</dbReference>
<dbReference type="OrthoDB" id="8936324at2"/>
<gene>
    <name evidence="7" type="ORF">PNBC_13045</name>
</gene>
<feature type="domain" description="Methyltransferase" evidence="6">
    <location>
        <begin position="266"/>
        <end position="371"/>
    </location>
</feature>
<comment type="pathway">
    <text evidence="1">Cell wall biogenesis; cell wall polysaccharide biosynthesis.</text>
</comment>